<evidence type="ECO:0000313" key="2">
    <source>
        <dbReference type="Proteomes" id="UP000054549"/>
    </source>
</evidence>
<dbReference type="EMBL" id="KN818476">
    <property type="protein sequence ID" value="KIL55764.1"/>
    <property type="molecule type" value="Genomic_DNA"/>
</dbReference>
<keyword evidence="2" id="KW-1185">Reference proteome</keyword>
<dbReference type="InParanoid" id="A0A0C2SP36"/>
<dbReference type="STRING" id="946122.A0A0C2SP36"/>
<dbReference type="OrthoDB" id="341486at2759"/>
<proteinExistence type="predicted"/>
<name>A0A0C2SP36_AMAMK</name>
<accession>A0A0C2SP36</accession>
<reference evidence="1 2" key="1">
    <citation type="submission" date="2014-04" db="EMBL/GenBank/DDBJ databases">
        <title>Evolutionary Origins and Diversification of the Mycorrhizal Mutualists.</title>
        <authorList>
            <consortium name="DOE Joint Genome Institute"/>
            <consortium name="Mycorrhizal Genomics Consortium"/>
            <person name="Kohler A."/>
            <person name="Kuo A."/>
            <person name="Nagy L.G."/>
            <person name="Floudas D."/>
            <person name="Copeland A."/>
            <person name="Barry K.W."/>
            <person name="Cichocki N."/>
            <person name="Veneault-Fourrey C."/>
            <person name="LaButti K."/>
            <person name="Lindquist E.A."/>
            <person name="Lipzen A."/>
            <person name="Lundell T."/>
            <person name="Morin E."/>
            <person name="Murat C."/>
            <person name="Riley R."/>
            <person name="Ohm R."/>
            <person name="Sun H."/>
            <person name="Tunlid A."/>
            <person name="Henrissat B."/>
            <person name="Grigoriev I.V."/>
            <person name="Hibbett D.S."/>
            <person name="Martin F."/>
        </authorList>
    </citation>
    <scope>NUCLEOTIDE SEQUENCE [LARGE SCALE GENOMIC DNA]</scope>
    <source>
        <strain evidence="1 2">Koide BX008</strain>
    </source>
</reference>
<evidence type="ECO:0000313" key="1">
    <source>
        <dbReference type="EMBL" id="KIL55764.1"/>
    </source>
</evidence>
<dbReference type="AlphaFoldDB" id="A0A0C2SP36"/>
<dbReference type="HOGENOM" id="CLU_1447299_0_0_1"/>
<organism evidence="1 2">
    <name type="scientific">Amanita muscaria (strain Koide BX008)</name>
    <dbReference type="NCBI Taxonomy" id="946122"/>
    <lineage>
        <taxon>Eukaryota</taxon>
        <taxon>Fungi</taxon>
        <taxon>Dikarya</taxon>
        <taxon>Basidiomycota</taxon>
        <taxon>Agaricomycotina</taxon>
        <taxon>Agaricomycetes</taxon>
        <taxon>Agaricomycetidae</taxon>
        <taxon>Agaricales</taxon>
        <taxon>Pluteineae</taxon>
        <taxon>Amanitaceae</taxon>
        <taxon>Amanita</taxon>
    </lineage>
</organism>
<protein>
    <submittedName>
        <fullName evidence="1">Uncharacterized protein</fullName>
    </submittedName>
</protein>
<sequence>MTSSTSYFHSAHLTSQFSPFSTFSPLAIRCATEPQHYSCTDPRTLQQHVTEEPVSALAFVPGTTHFLLAGISNRHFQFFNLRTPFVGGGSGAVSRTVGSALSPVSSNSSSLTANTTALGSRQVNLGHLGLGSRSSSGPNTGSYHLPSVPPLPFTSYSLLNSSDKFSLGVTYFPFAIIFSRVLGDELV</sequence>
<gene>
    <name evidence="1" type="ORF">M378DRAFT_17655</name>
</gene>
<dbReference type="Proteomes" id="UP000054549">
    <property type="component" value="Unassembled WGS sequence"/>
</dbReference>